<keyword evidence="3" id="KW-1185">Reference proteome</keyword>
<protein>
    <recommendedName>
        <fullName evidence="1">Protein kinase domain-containing protein</fullName>
    </recommendedName>
</protein>
<dbReference type="InterPro" id="IPR000719">
    <property type="entry name" value="Prot_kinase_dom"/>
</dbReference>
<dbReference type="GO" id="GO:0016020">
    <property type="term" value="C:membrane"/>
    <property type="evidence" value="ECO:0007669"/>
    <property type="project" value="TreeGrafter"/>
</dbReference>
<evidence type="ECO:0000313" key="2">
    <source>
        <dbReference type="EMBL" id="KDP42127.1"/>
    </source>
</evidence>
<dbReference type="GO" id="GO:0005524">
    <property type="term" value="F:ATP binding"/>
    <property type="evidence" value="ECO:0007669"/>
    <property type="project" value="InterPro"/>
</dbReference>
<dbReference type="InterPro" id="IPR011009">
    <property type="entry name" value="Kinase-like_dom_sf"/>
</dbReference>
<dbReference type="STRING" id="180498.A0A067L126"/>
<dbReference type="InterPro" id="IPR051564">
    <property type="entry name" value="LRR_receptor-like_kinase"/>
</dbReference>
<dbReference type="AlphaFoldDB" id="A0A067L126"/>
<sequence>MAPDIVKFILTRKTVDVAEYGSEGIVSVKNDVYSYGILLMETFTRKKPTDDLFSEEMSLSHWVE</sequence>
<dbReference type="SUPFAM" id="SSF56112">
    <property type="entry name" value="Protein kinase-like (PK-like)"/>
    <property type="match status" value="1"/>
</dbReference>
<dbReference type="PROSITE" id="PS50011">
    <property type="entry name" value="PROTEIN_KINASE_DOM"/>
    <property type="match status" value="1"/>
</dbReference>
<dbReference type="OrthoDB" id="845599at2759"/>
<evidence type="ECO:0000259" key="1">
    <source>
        <dbReference type="PROSITE" id="PS50011"/>
    </source>
</evidence>
<dbReference type="PANTHER" id="PTHR48055">
    <property type="entry name" value="LEUCINE-RICH REPEAT RECEPTOR PROTEIN KINASE EMS1"/>
    <property type="match status" value="1"/>
</dbReference>
<name>A0A067L126_JATCU</name>
<accession>A0A067L126</accession>
<gene>
    <name evidence="2" type="ORF">JCGZ_01915</name>
</gene>
<feature type="domain" description="Protein kinase" evidence="1">
    <location>
        <begin position="1"/>
        <end position="64"/>
    </location>
</feature>
<dbReference type="PANTHER" id="PTHR48055:SF36">
    <property type="entry name" value="PROTEIN KINASE, PLANT-TYPE, PUTATIVE-RELATED"/>
    <property type="match status" value="1"/>
</dbReference>
<reference evidence="2 3" key="1">
    <citation type="journal article" date="2014" name="PLoS ONE">
        <title>Global Analysis of Gene Expression Profiles in Physic Nut (Jatropha curcas L.) Seedlings Exposed to Salt Stress.</title>
        <authorList>
            <person name="Zhang L."/>
            <person name="Zhang C."/>
            <person name="Wu P."/>
            <person name="Chen Y."/>
            <person name="Li M."/>
            <person name="Jiang H."/>
            <person name="Wu G."/>
        </authorList>
    </citation>
    <scope>NUCLEOTIDE SEQUENCE [LARGE SCALE GENOMIC DNA]</scope>
    <source>
        <strain evidence="3">cv. GZQX0401</strain>
        <tissue evidence="2">Young leaves</tissue>
    </source>
</reference>
<proteinExistence type="predicted"/>
<dbReference type="Gene3D" id="1.10.510.10">
    <property type="entry name" value="Transferase(Phosphotransferase) domain 1"/>
    <property type="match status" value="1"/>
</dbReference>
<dbReference type="EMBL" id="KK914312">
    <property type="protein sequence ID" value="KDP42127.1"/>
    <property type="molecule type" value="Genomic_DNA"/>
</dbReference>
<dbReference type="Proteomes" id="UP000027138">
    <property type="component" value="Unassembled WGS sequence"/>
</dbReference>
<dbReference type="GO" id="GO:0004672">
    <property type="term" value="F:protein kinase activity"/>
    <property type="evidence" value="ECO:0007669"/>
    <property type="project" value="InterPro"/>
</dbReference>
<evidence type="ECO:0000313" key="3">
    <source>
        <dbReference type="Proteomes" id="UP000027138"/>
    </source>
</evidence>
<organism evidence="2 3">
    <name type="scientific">Jatropha curcas</name>
    <name type="common">Barbados nut</name>
    <dbReference type="NCBI Taxonomy" id="180498"/>
    <lineage>
        <taxon>Eukaryota</taxon>
        <taxon>Viridiplantae</taxon>
        <taxon>Streptophyta</taxon>
        <taxon>Embryophyta</taxon>
        <taxon>Tracheophyta</taxon>
        <taxon>Spermatophyta</taxon>
        <taxon>Magnoliopsida</taxon>
        <taxon>eudicotyledons</taxon>
        <taxon>Gunneridae</taxon>
        <taxon>Pentapetalae</taxon>
        <taxon>rosids</taxon>
        <taxon>fabids</taxon>
        <taxon>Malpighiales</taxon>
        <taxon>Euphorbiaceae</taxon>
        <taxon>Crotonoideae</taxon>
        <taxon>Jatropheae</taxon>
        <taxon>Jatropha</taxon>
    </lineage>
</organism>